<dbReference type="OrthoDB" id="6334764at2759"/>
<sequence length="278" mass="31855">MPQTIQEISVTISEELTLTPLAGASLVNEIIKGLLYQKCQIPYPYSWLKHVIEKRRKNLQSNDNEGPPKKPNFTHEAHYRKVSAAFDYLDVVMRGINREFCETDNAIKEIVVLFGTSPICSKEVFTITIPNLARGHIERNHVAQLNKNLQKVLRTIFLSQSWMDSIDATVSCTNTYIYIKKQVKVDSAFVSEGFEYSQPPQISQNTKHFKFCISYNPSESTNCCDDLVIFEENCIERKKVTQGSASNIEEHIVWCRCRGLLKGFKDCFVNKVSVCELW</sequence>
<evidence type="ECO:0000313" key="1">
    <source>
        <dbReference type="EMBL" id="CAG9764912.1"/>
    </source>
</evidence>
<proteinExistence type="predicted"/>
<accession>A0A9N9MQA6</accession>
<dbReference type="Pfam" id="PF06581">
    <property type="entry name" value="p31comet"/>
    <property type="match status" value="1"/>
</dbReference>
<dbReference type="AlphaFoldDB" id="A0A9N9MQA6"/>
<dbReference type="Gene3D" id="3.30.900.20">
    <property type="match status" value="1"/>
</dbReference>
<evidence type="ECO:0000313" key="2">
    <source>
        <dbReference type="Proteomes" id="UP001152799"/>
    </source>
</evidence>
<dbReference type="PANTHER" id="PTHR15681:SF1">
    <property type="entry name" value="MAD2L1-BINDING PROTEIN"/>
    <property type="match status" value="1"/>
</dbReference>
<dbReference type="Proteomes" id="UP001152799">
    <property type="component" value="Chromosome 2"/>
</dbReference>
<dbReference type="InterPro" id="IPR053729">
    <property type="entry name" value="MAD2L1BP_domain_sf"/>
</dbReference>
<name>A0A9N9MQA6_9CUCU</name>
<protein>
    <submittedName>
        <fullName evidence="1">Uncharacterized protein</fullName>
    </submittedName>
</protein>
<gene>
    <name evidence="1" type="ORF">CEUTPL_LOCUS5536</name>
</gene>
<dbReference type="GO" id="GO:0005634">
    <property type="term" value="C:nucleus"/>
    <property type="evidence" value="ECO:0007669"/>
    <property type="project" value="InterPro"/>
</dbReference>
<dbReference type="EMBL" id="OU892278">
    <property type="protein sequence ID" value="CAG9764912.1"/>
    <property type="molecule type" value="Genomic_DNA"/>
</dbReference>
<dbReference type="GO" id="GO:0007096">
    <property type="term" value="P:regulation of exit from mitosis"/>
    <property type="evidence" value="ECO:0007669"/>
    <property type="project" value="InterPro"/>
</dbReference>
<dbReference type="PANTHER" id="PTHR15681">
    <property type="entry name" value="MAD2L1-BINDING PROTEIN"/>
    <property type="match status" value="1"/>
</dbReference>
<organism evidence="1 2">
    <name type="scientific">Ceutorhynchus assimilis</name>
    <name type="common">cabbage seed weevil</name>
    <dbReference type="NCBI Taxonomy" id="467358"/>
    <lineage>
        <taxon>Eukaryota</taxon>
        <taxon>Metazoa</taxon>
        <taxon>Ecdysozoa</taxon>
        <taxon>Arthropoda</taxon>
        <taxon>Hexapoda</taxon>
        <taxon>Insecta</taxon>
        <taxon>Pterygota</taxon>
        <taxon>Neoptera</taxon>
        <taxon>Endopterygota</taxon>
        <taxon>Coleoptera</taxon>
        <taxon>Polyphaga</taxon>
        <taxon>Cucujiformia</taxon>
        <taxon>Curculionidae</taxon>
        <taxon>Ceutorhynchinae</taxon>
        <taxon>Ceutorhynchus</taxon>
    </lineage>
</organism>
<reference evidence="1" key="1">
    <citation type="submission" date="2022-01" db="EMBL/GenBank/DDBJ databases">
        <authorList>
            <person name="King R."/>
        </authorList>
    </citation>
    <scope>NUCLEOTIDE SEQUENCE</scope>
</reference>
<dbReference type="InterPro" id="IPR009511">
    <property type="entry name" value="MAD1/Cdc20-bound-Mad2-bd"/>
</dbReference>
<keyword evidence="2" id="KW-1185">Reference proteome</keyword>